<evidence type="ECO:0000256" key="3">
    <source>
        <dbReference type="ARBA" id="ARBA00004286"/>
    </source>
</evidence>
<dbReference type="GO" id="GO:0051880">
    <property type="term" value="F:G-quadruplex DNA binding"/>
    <property type="evidence" value="ECO:0007669"/>
    <property type="project" value="TreeGrafter"/>
</dbReference>
<dbReference type="GO" id="GO:0030870">
    <property type="term" value="C:Mre11 complex"/>
    <property type="evidence" value="ECO:0007669"/>
    <property type="project" value="TreeGrafter"/>
</dbReference>
<dbReference type="Pfam" id="PF13476">
    <property type="entry name" value="AAA_23"/>
    <property type="match status" value="1"/>
</dbReference>
<dbReference type="GO" id="GO:0003691">
    <property type="term" value="F:double-stranded telomeric DNA binding"/>
    <property type="evidence" value="ECO:0007669"/>
    <property type="project" value="TreeGrafter"/>
</dbReference>
<keyword evidence="10" id="KW-0862">Zinc</keyword>
<evidence type="ECO:0000256" key="5">
    <source>
        <dbReference type="ARBA" id="ARBA00017893"/>
    </source>
</evidence>
<evidence type="ECO:0000256" key="11">
    <source>
        <dbReference type="ARBA" id="ARBA00023054"/>
    </source>
</evidence>
<sequence length="1139" mass="130804">MASLNKLAIRGIRSFDDKQISIIEFFTPVTVIVGHNGSGKTTIIECLKYATTGDQPANTRGGAFIHDPKMANEKEVKAQVKLRFRAANGMRMLAVRNLSVTMKKTGAMTMKTLESILAVDNDGPKSGKRAAISTKCAEMDAEIPHLLGVSKAVLENVIFCHQEDSYWPLSEPGILKKKFDDIFEATRYTKAVDSIKALRKERVADLKTEKERLNGLSREKSDADKLRARITDMHSTIAAKEIEHEELKREYDILVSANQKFYDSATRFREIYVQVENLQEKKKHYQEELDNARENFREISGTEEELAERLRNFDDHIMQQKRKRKSEESKMEDIEDELKRTRHAHSAKLTDKGQLEGEAKASSFNESKQNNDEYNSKSQQLHAQLQRSKTQKESCRESLTNLSNQISTTEREVDAAAGLSSRLRTFEVDIEEKQSRIQKIEDEMKAANYDERLGEKNTKIRNMELKRDELNAEVLTLSQQAESRARLDLKREELRARTSELKNTLDINNSKFRQFVGADAQAETMEQEVERVLMEKERESATLQTSSDTSGKNLQTISMALSNLREQVKLKKAQIKDLDTKIREGLEDQFTSTKEAIEDTQRELASREEELHKNEGAAGACDAFLRTGRTKKHCALCERTLDERTLLVNVLMEDSSPAKVKAAKEDIRDWEQELKRVQALGLLAAERDKLKSSEIPVLEKQIQEKEAELPSATKEAEKALERLNEVKQELVEIAGMKQHAISVSKLHREIQRLTRDIASIESDLLSTGSTKTAEDAQRELESIRDEIRTNERERQALTIEKERQVKLQRSHENDLHALQMDLNEVKNQLRDKAAMEKRIEQMKSEVASTSARLKELDTAIADAEAPIQKLNQEHRQQELAMSRKITEAQRTSRDLNMDVDKLETENKAIERHVRDKRGRLLTETIQEIEDLQSKIEDFNKDLESLRAVMNAIDKEINQSGASVANLRENIRVRRLIKDIAATQAKIDTFDMEEAAKAKRNFQEKYPIEKQRETDMQSKYAHIGGELSTYEQQLKVFEDDMKKRYTDIGKKYRDQLIKVKMSDMANDDLEKYAKALDNAIMKYHSLKMEEVNDTMRHLWNKTYQGTDIDGIKISSESEGGATKKSYNYRVHDKYRITSVC</sequence>
<evidence type="ECO:0000256" key="15">
    <source>
        <dbReference type="SAM" id="Coils"/>
    </source>
</evidence>
<feature type="compositionally biased region" description="Basic and acidic residues" evidence="16">
    <location>
        <begin position="348"/>
        <end position="359"/>
    </location>
</feature>
<dbReference type="GO" id="GO:0000722">
    <property type="term" value="P:telomere maintenance via recombination"/>
    <property type="evidence" value="ECO:0007669"/>
    <property type="project" value="TreeGrafter"/>
</dbReference>
<reference evidence="18 19" key="1">
    <citation type="submission" date="2019-02" db="EMBL/GenBank/DDBJ databases">
        <title>Genome sequencing of the rare red list fungi Phlebia centrifuga.</title>
        <authorList>
            <person name="Buettner E."/>
            <person name="Kellner H."/>
        </authorList>
    </citation>
    <scope>NUCLEOTIDE SEQUENCE [LARGE SCALE GENOMIC DNA]</scope>
    <source>
        <strain evidence="18 19">DSM 108282</strain>
    </source>
</reference>
<keyword evidence="19" id="KW-1185">Reference proteome</keyword>
<keyword evidence="11 15" id="KW-0175">Coiled coil</keyword>
<evidence type="ECO:0000256" key="8">
    <source>
        <dbReference type="ARBA" id="ARBA00022763"/>
    </source>
</evidence>
<keyword evidence="7" id="KW-0479">Metal-binding</keyword>
<comment type="caution">
    <text evidence="18">The sequence shown here is derived from an EMBL/GenBank/DDBJ whole genome shotgun (WGS) entry which is preliminary data.</text>
</comment>
<dbReference type="InterPro" id="IPR027417">
    <property type="entry name" value="P-loop_NTPase"/>
</dbReference>
<dbReference type="GO" id="GO:0016887">
    <property type="term" value="F:ATP hydrolysis activity"/>
    <property type="evidence" value="ECO:0007669"/>
    <property type="project" value="InterPro"/>
</dbReference>
<dbReference type="GO" id="GO:0000794">
    <property type="term" value="C:condensed nuclear chromosome"/>
    <property type="evidence" value="ECO:0007669"/>
    <property type="project" value="TreeGrafter"/>
</dbReference>
<evidence type="ECO:0000256" key="12">
    <source>
        <dbReference type="ARBA" id="ARBA00023204"/>
    </source>
</evidence>
<dbReference type="AlphaFoldDB" id="A0A4S4KV21"/>
<comment type="similarity">
    <text evidence="4">Belongs to the SMC family. RAD50 subfamily.</text>
</comment>
<evidence type="ECO:0000256" key="1">
    <source>
        <dbReference type="ARBA" id="ARBA00001947"/>
    </source>
</evidence>
<comment type="catalytic activity">
    <reaction evidence="14">
        <text>ATP + H2O = ADP + phosphate + H(+)</text>
        <dbReference type="Rhea" id="RHEA:13065"/>
        <dbReference type="ChEBI" id="CHEBI:15377"/>
        <dbReference type="ChEBI" id="CHEBI:15378"/>
        <dbReference type="ChEBI" id="CHEBI:30616"/>
        <dbReference type="ChEBI" id="CHEBI:43474"/>
        <dbReference type="ChEBI" id="CHEBI:456216"/>
    </reaction>
</comment>
<dbReference type="GO" id="GO:0007004">
    <property type="term" value="P:telomere maintenance via telomerase"/>
    <property type="evidence" value="ECO:0007669"/>
    <property type="project" value="TreeGrafter"/>
</dbReference>
<evidence type="ECO:0000256" key="6">
    <source>
        <dbReference type="ARBA" id="ARBA00022454"/>
    </source>
</evidence>
<dbReference type="PANTHER" id="PTHR18867">
    <property type="entry name" value="RAD50"/>
    <property type="match status" value="1"/>
</dbReference>
<feature type="region of interest" description="Disordered" evidence="16">
    <location>
        <begin position="317"/>
        <end position="403"/>
    </location>
</feature>
<evidence type="ECO:0000313" key="19">
    <source>
        <dbReference type="Proteomes" id="UP000309038"/>
    </source>
</evidence>
<keyword evidence="8" id="KW-0227">DNA damage</keyword>
<dbReference type="GO" id="GO:0006302">
    <property type="term" value="P:double-strand break repair"/>
    <property type="evidence" value="ECO:0007669"/>
    <property type="project" value="InterPro"/>
</dbReference>
<dbReference type="GO" id="GO:0043047">
    <property type="term" value="F:single-stranded telomeric DNA binding"/>
    <property type="evidence" value="ECO:0007669"/>
    <property type="project" value="TreeGrafter"/>
</dbReference>
<comment type="subcellular location">
    <subcellularLocation>
        <location evidence="3">Chromosome</location>
    </subcellularLocation>
    <subcellularLocation>
        <location evidence="2">Nucleus</location>
    </subcellularLocation>
</comment>
<evidence type="ECO:0000256" key="16">
    <source>
        <dbReference type="SAM" id="MobiDB-lite"/>
    </source>
</evidence>
<evidence type="ECO:0000256" key="9">
    <source>
        <dbReference type="ARBA" id="ARBA00022801"/>
    </source>
</evidence>
<dbReference type="GO" id="GO:0070192">
    <property type="term" value="P:chromosome organization involved in meiotic cell cycle"/>
    <property type="evidence" value="ECO:0007669"/>
    <property type="project" value="TreeGrafter"/>
</dbReference>
<comment type="cofactor">
    <cofactor evidence="1">
        <name>Zn(2+)</name>
        <dbReference type="ChEBI" id="CHEBI:29105"/>
    </cofactor>
</comment>
<proteinExistence type="inferred from homology"/>
<feature type="compositionally biased region" description="Polar residues" evidence="16">
    <location>
        <begin position="376"/>
        <end position="388"/>
    </location>
</feature>
<accession>A0A4S4KV21</accession>
<dbReference type="EMBL" id="SGPJ01000014">
    <property type="protein sequence ID" value="THH01898.1"/>
    <property type="molecule type" value="Genomic_DNA"/>
</dbReference>
<name>A0A4S4KV21_9APHY</name>
<organism evidence="18 19">
    <name type="scientific">Hermanssonia centrifuga</name>
    <dbReference type="NCBI Taxonomy" id="98765"/>
    <lineage>
        <taxon>Eukaryota</taxon>
        <taxon>Fungi</taxon>
        <taxon>Dikarya</taxon>
        <taxon>Basidiomycota</taxon>
        <taxon>Agaricomycotina</taxon>
        <taxon>Agaricomycetes</taxon>
        <taxon>Polyporales</taxon>
        <taxon>Meruliaceae</taxon>
        <taxon>Hermanssonia</taxon>
    </lineage>
</organism>
<dbReference type="SUPFAM" id="SSF52540">
    <property type="entry name" value="P-loop containing nucleoside triphosphate hydrolases"/>
    <property type="match status" value="1"/>
</dbReference>
<protein>
    <recommendedName>
        <fullName evidence="5">DNA repair protein RAD50</fullName>
    </recommendedName>
</protein>
<dbReference type="Proteomes" id="UP000309038">
    <property type="component" value="Unassembled WGS sequence"/>
</dbReference>
<dbReference type="PANTHER" id="PTHR18867:SF12">
    <property type="entry name" value="DNA REPAIR PROTEIN RAD50"/>
    <property type="match status" value="1"/>
</dbReference>
<evidence type="ECO:0000256" key="10">
    <source>
        <dbReference type="ARBA" id="ARBA00022833"/>
    </source>
</evidence>
<keyword evidence="12" id="KW-0234">DNA repair</keyword>
<evidence type="ECO:0000256" key="2">
    <source>
        <dbReference type="ARBA" id="ARBA00004123"/>
    </source>
</evidence>
<evidence type="ECO:0000256" key="14">
    <source>
        <dbReference type="ARBA" id="ARBA00049360"/>
    </source>
</evidence>
<evidence type="ECO:0000313" key="18">
    <source>
        <dbReference type="EMBL" id="THH01898.1"/>
    </source>
</evidence>
<gene>
    <name evidence="18" type="ORF">EW026_g864</name>
</gene>
<evidence type="ECO:0000259" key="17">
    <source>
        <dbReference type="Pfam" id="PF13476"/>
    </source>
</evidence>
<feature type="domain" description="Rad50/SbcC-type AAA" evidence="17">
    <location>
        <begin position="6"/>
        <end position="222"/>
    </location>
</feature>
<evidence type="ECO:0000256" key="13">
    <source>
        <dbReference type="ARBA" id="ARBA00023242"/>
    </source>
</evidence>
<dbReference type="FunFam" id="3.40.50.300:FF:001195">
    <property type="entry name" value="DNA repair protein rad50"/>
    <property type="match status" value="1"/>
</dbReference>
<feature type="coiled-coil region" evidence="15">
    <location>
        <begin position="660"/>
        <end position="955"/>
    </location>
</feature>
<dbReference type="InterPro" id="IPR038729">
    <property type="entry name" value="Rad50/SbcC_AAA"/>
</dbReference>
<keyword evidence="6" id="KW-0158">Chromosome</keyword>
<evidence type="ECO:0000256" key="7">
    <source>
        <dbReference type="ARBA" id="ARBA00022723"/>
    </source>
</evidence>
<keyword evidence="9" id="KW-0378">Hydrolase</keyword>
<dbReference type="GO" id="GO:0046872">
    <property type="term" value="F:metal ion binding"/>
    <property type="evidence" value="ECO:0007669"/>
    <property type="project" value="UniProtKB-KW"/>
</dbReference>
<keyword evidence="13" id="KW-0539">Nucleus</keyword>
<evidence type="ECO:0000256" key="4">
    <source>
        <dbReference type="ARBA" id="ARBA00009439"/>
    </source>
</evidence>
<dbReference type="Gene3D" id="3.40.50.300">
    <property type="entry name" value="P-loop containing nucleotide triphosphate hydrolases"/>
    <property type="match status" value="1"/>
</dbReference>